<sequence>MAAAMNDCIVLFGDSQTEFGSKPGGLANRLSQHYSRIFDVLNRGFSGYTTDQGRILAPRLFYKKIQAPDEASTLRPGPTGCVRLVTVWFGTNDAALEGHQQHVPLQRFRDNLNAILDTIEDRAESAKILLLTPATLIASTAVGDPRRSQVTETYAKAIIDVAAKRNTLKVVAVDLYSMFQDLAEGEIGSMQPLLLEDGIHISDLGYELIFHKLTSTIARQWPELDVSRLQPTYPLWRDVMSESGEPVPLEPRVNLTSSS</sequence>
<evidence type="ECO:0000313" key="2">
    <source>
        <dbReference type="EMBL" id="CAD6926556.1"/>
    </source>
</evidence>
<dbReference type="PANTHER" id="PTHR14209">
    <property type="entry name" value="ISOAMYL ACETATE-HYDROLYZING ESTERASE 1"/>
    <property type="match status" value="1"/>
</dbReference>
<organism evidence="3 4">
    <name type="scientific">Tilletia caries</name>
    <name type="common">wheat bunt fungus</name>
    <dbReference type="NCBI Taxonomy" id="13290"/>
    <lineage>
        <taxon>Eukaryota</taxon>
        <taxon>Fungi</taxon>
        <taxon>Dikarya</taxon>
        <taxon>Basidiomycota</taxon>
        <taxon>Ustilaginomycotina</taxon>
        <taxon>Exobasidiomycetes</taxon>
        <taxon>Tilletiales</taxon>
        <taxon>Tilletiaceae</taxon>
        <taxon>Tilletia</taxon>
    </lineage>
</organism>
<comment type="caution">
    <text evidence="3">The sequence shown here is derived from an EMBL/GenBank/DDBJ whole genome shotgun (WGS) entry which is preliminary data.</text>
</comment>
<name>A0A177V7Z2_9BASI</name>
<dbReference type="Pfam" id="PF13472">
    <property type="entry name" value="Lipase_GDSL_2"/>
    <property type="match status" value="1"/>
</dbReference>
<dbReference type="Gene3D" id="3.40.50.1110">
    <property type="entry name" value="SGNH hydrolase"/>
    <property type="match status" value="1"/>
</dbReference>
<feature type="domain" description="SGNH hydrolase-type esterase" evidence="1">
    <location>
        <begin position="11"/>
        <end position="208"/>
    </location>
</feature>
<protein>
    <recommendedName>
        <fullName evidence="1">SGNH hydrolase-type esterase domain-containing protein</fullName>
    </recommendedName>
</protein>
<evidence type="ECO:0000259" key="1">
    <source>
        <dbReference type="Pfam" id="PF13472"/>
    </source>
</evidence>
<dbReference type="SUPFAM" id="SSF52266">
    <property type="entry name" value="SGNH hydrolase"/>
    <property type="match status" value="1"/>
</dbReference>
<dbReference type="EMBL" id="LWDD02000060">
    <property type="protein sequence ID" value="KAE8264542.1"/>
    <property type="molecule type" value="Genomic_DNA"/>
</dbReference>
<reference evidence="3" key="1">
    <citation type="submission" date="2016-04" db="EMBL/GenBank/DDBJ databases">
        <authorList>
            <person name="Nguyen H.D."/>
            <person name="Kesanakurti P."/>
            <person name="Cullis J."/>
            <person name="Levesque C.A."/>
            <person name="Hambleton S."/>
        </authorList>
    </citation>
    <scope>NUCLEOTIDE SEQUENCE</scope>
    <source>
        <strain evidence="3">DAOMC 238032</strain>
    </source>
</reference>
<evidence type="ECO:0000313" key="5">
    <source>
        <dbReference type="Proteomes" id="UP000836402"/>
    </source>
</evidence>
<reference evidence="2" key="3">
    <citation type="submission" date="2020-10" db="EMBL/GenBank/DDBJ databases">
        <authorList>
            <person name="Sedaghatjoo S."/>
        </authorList>
    </citation>
    <scope>NUCLEOTIDE SEQUENCE</scope>
    <source>
        <strain evidence="2">AZH3</strain>
    </source>
</reference>
<gene>
    <name evidence="3" type="ORF">A4X03_0g877</name>
    <name evidence="2" type="ORF">JKIAZH3_G9059</name>
</gene>
<evidence type="ECO:0000313" key="3">
    <source>
        <dbReference type="EMBL" id="KAE8264542.1"/>
    </source>
</evidence>
<accession>A0A177V7Z2</accession>
<dbReference type="InterPro" id="IPR013830">
    <property type="entry name" value="SGNH_hydro"/>
</dbReference>
<dbReference type="Proteomes" id="UP000836402">
    <property type="component" value="Unassembled WGS sequence"/>
</dbReference>
<dbReference type="CDD" id="cd01838">
    <property type="entry name" value="Isoamyl_acetate_hydrolase_like"/>
    <property type="match status" value="1"/>
</dbReference>
<dbReference type="InterPro" id="IPR036514">
    <property type="entry name" value="SGNH_hydro_sf"/>
</dbReference>
<dbReference type="EMBL" id="CAJHJG010003135">
    <property type="protein sequence ID" value="CAD6926556.1"/>
    <property type="molecule type" value="Genomic_DNA"/>
</dbReference>
<dbReference type="InterPro" id="IPR045136">
    <property type="entry name" value="Iah1-like"/>
</dbReference>
<reference evidence="3" key="2">
    <citation type="journal article" date="2019" name="IMA Fungus">
        <title>Genome sequencing and comparison of five Tilletia species to identify candidate genes for the detection of regulated species infecting wheat.</title>
        <authorList>
            <person name="Nguyen H.D.T."/>
            <person name="Sultana T."/>
            <person name="Kesanakurti P."/>
            <person name="Hambleton S."/>
        </authorList>
    </citation>
    <scope>NUCLEOTIDE SEQUENCE</scope>
    <source>
        <strain evidence="3">DAOMC 238032</strain>
    </source>
</reference>
<dbReference type="PANTHER" id="PTHR14209:SF19">
    <property type="entry name" value="ISOAMYL ACETATE-HYDROLYZING ESTERASE 1 HOMOLOG"/>
    <property type="match status" value="1"/>
</dbReference>
<dbReference type="Proteomes" id="UP000077671">
    <property type="component" value="Unassembled WGS sequence"/>
</dbReference>
<keyword evidence="5" id="KW-1185">Reference proteome</keyword>
<proteinExistence type="predicted"/>
<evidence type="ECO:0000313" key="4">
    <source>
        <dbReference type="Proteomes" id="UP000077671"/>
    </source>
</evidence>
<dbReference type="AlphaFoldDB" id="A0A177V7Z2"/>